<keyword evidence="2" id="KW-1185">Reference proteome</keyword>
<dbReference type="InterPro" id="IPR017451">
    <property type="entry name" value="F-box-assoc_interact_dom"/>
</dbReference>
<dbReference type="Pfam" id="PF07734">
    <property type="entry name" value="FBA_1"/>
    <property type="match status" value="1"/>
</dbReference>
<dbReference type="CDD" id="cd22157">
    <property type="entry name" value="F-box_AtFBW1-like"/>
    <property type="match status" value="1"/>
</dbReference>
<dbReference type="Proteomes" id="UP000694864">
    <property type="component" value="Chromosome 19"/>
</dbReference>
<dbReference type="PROSITE" id="PS50181">
    <property type="entry name" value="FBOX"/>
    <property type="match status" value="1"/>
</dbReference>
<accession>A0ABM0XL16</accession>
<feature type="domain" description="F-box" evidence="1">
    <location>
        <begin position="1"/>
        <end position="45"/>
    </location>
</feature>
<evidence type="ECO:0000313" key="3">
    <source>
        <dbReference type="RefSeq" id="XP_010487521.1"/>
    </source>
</evidence>
<organism evidence="2 3">
    <name type="scientific">Camelina sativa</name>
    <name type="common">False flax</name>
    <name type="synonym">Myagrum sativum</name>
    <dbReference type="NCBI Taxonomy" id="90675"/>
    <lineage>
        <taxon>Eukaryota</taxon>
        <taxon>Viridiplantae</taxon>
        <taxon>Streptophyta</taxon>
        <taxon>Embryophyta</taxon>
        <taxon>Tracheophyta</taxon>
        <taxon>Spermatophyta</taxon>
        <taxon>Magnoliopsida</taxon>
        <taxon>eudicotyledons</taxon>
        <taxon>Gunneridae</taxon>
        <taxon>Pentapetalae</taxon>
        <taxon>rosids</taxon>
        <taxon>malvids</taxon>
        <taxon>Brassicales</taxon>
        <taxon>Brassicaceae</taxon>
        <taxon>Camelineae</taxon>
        <taxon>Camelina</taxon>
    </lineage>
</organism>
<reference evidence="3" key="2">
    <citation type="submission" date="2025-08" db="UniProtKB">
        <authorList>
            <consortium name="RefSeq"/>
        </authorList>
    </citation>
    <scope>IDENTIFICATION</scope>
    <source>
        <tissue evidence="3">Leaf</tissue>
    </source>
</reference>
<dbReference type="Gene3D" id="1.20.1280.50">
    <property type="match status" value="1"/>
</dbReference>
<dbReference type="GeneID" id="104765499"/>
<proteinExistence type="predicted"/>
<gene>
    <name evidence="3" type="primary">LOC104765499</name>
</gene>
<dbReference type="PANTHER" id="PTHR31672">
    <property type="entry name" value="BNACNNG10540D PROTEIN"/>
    <property type="match status" value="1"/>
</dbReference>
<dbReference type="SMART" id="SM00256">
    <property type="entry name" value="FBOX"/>
    <property type="match status" value="1"/>
</dbReference>
<dbReference type="InterPro" id="IPR006527">
    <property type="entry name" value="F-box-assoc_dom_typ1"/>
</dbReference>
<dbReference type="RefSeq" id="XP_010487521.1">
    <property type="nucleotide sequence ID" value="XM_010489219.2"/>
</dbReference>
<evidence type="ECO:0000313" key="2">
    <source>
        <dbReference type="Proteomes" id="UP000694864"/>
    </source>
</evidence>
<dbReference type="InterPro" id="IPR050796">
    <property type="entry name" value="SCF_F-box_component"/>
</dbReference>
<dbReference type="NCBIfam" id="TIGR01640">
    <property type="entry name" value="F_box_assoc_1"/>
    <property type="match status" value="1"/>
</dbReference>
<dbReference type="InterPro" id="IPR036047">
    <property type="entry name" value="F-box-like_dom_sf"/>
</dbReference>
<evidence type="ECO:0000259" key="1">
    <source>
        <dbReference type="PROSITE" id="PS50181"/>
    </source>
</evidence>
<dbReference type="PANTHER" id="PTHR31672:SF13">
    <property type="entry name" value="F-BOX PROTEIN CPR30-LIKE"/>
    <property type="match status" value="1"/>
</dbReference>
<dbReference type="InterPro" id="IPR001810">
    <property type="entry name" value="F-box_dom"/>
</dbReference>
<dbReference type="Pfam" id="PF00646">
    <property type="entry name" value="F-box"/>
    <property type="match status" value="1"/>
</dbReference>
<reference evidence="2" key="1">
    <citation type="journal article" date="2014" name="Nat. Commun.">
        <title>The emerging biofuel crop Camelina sativa retains a highly undifferentiated hexaploid genome structure.</title>
        <authorList>
            <person name="Kagale S."/>
            <person name="Koh C."/>
            <person name="Nixon J."/>
            <person name="Bollina V."/>
            <person name="Clarke W.E."/>
            <person name="Tuteja R."/>
            <person name="Spillane C."/>
            <person name="Robinson S.J."/>
            <person name="Links M.G."/>
            <person name="Clarke C."/>
            <person name="Higgins E.E."/>
            <person name="Huebert T."/>
            <person name="Sharpe A.G."/>
            <person name="Parkin I.A."/>
        </authorList>
    </citation>
    <scope>NUCLEOTIDE SEQUENCE [LARGE SCALE GENOMIC DNA]</scope>
    <source>
        <strain evidence="2">cv. DH55</strain>
    </source>
</reference>
<sequence>MPKKLPAELEDEILYRVPPLSLARFRTVCKQWNTLYNDKRFINNHLACVRPQFILRTENSKIYSIGINLDDSLEVRELNLETHDQGPDKKLKLYRNMFYCDGFLLCPALPREVAIWNPWLRERQTKWIEPKRNRFNLYGLGYDNGRPDKEYKILGLSYGFSQEMDDGSDTKIDPRVSIYEFATNAWKDCKFGLLDWHVRSPRTVLSLNGTLYWIAKRFESGDTFIQSFDFSSERFKPFCFLPCKNDFGDTQILEVFRGDRISVLEQCKTTKKVKIWVTKNMITGDMKEIVSWRLLMTVSIPDFPRLQNHTRCNSQPSYYVDNNDDKRLIVCTCDEIGKPCVYIVKGDRFKKIQMGFEVDPWPFHLVYVPSLVPIPLVQEQRE</sequence>
<name>A0ABM0XL16_CAMSA</name>
<protein>
    <submittedName>
        <fullName evidence="3">F-box protein At3g16590</fullName>
    </submittedName>
</protein>
<dbReference type="SUPFAM" id="SSF81383">
    <property type="entry name" value="F-box domain"/>
    <property type="match status" value="1"/>
</dbReference>